<dbReference type="EMBL" id="VSRR010115974">
    <property type="protein sequence ID" value="MPC98876.1"/>
    <property type="molecule type" value="Genomic_DNA"/>
</dbReference>
<dbReference type="Proteomes" id="UP000324222">
    <property type="component" value="Unassembled WGS sequence"/>
</dbReference>
<gene>
    <name evidence="2" type="ORF">E2C01_094262</name>
</gene>
<reference evidence="2 3" key="1">
    <citation type="submission" date="2019-05" db="EMBL/GenBank/DDBJ databases">
        <title>Another draft genome of Portunus trituberculatus and its Hox gene families provides insights of decapod evolution.</title>
        <authorList>
            <person name="Jeong J.-H."/>
            <person name="Song I."/>
            <person name="Kim S."/>
            <person name="Choi T."/>
            <person name="Kim D."/>
            <person name="Ryu S."/>
            <person name="Kim W."/>
        </authorList>
    </citation>
    <scope>NUCLEOTIDE SEQUENCE [LARGE SCALE GENOMIC DNA]</scope>
    <source>
        <tissue evidence="2">Muscle</tissue>
    </source>
</reference>
<accession>A0A5B7JX46</accession>
<keyword evidence="3" id="KW-1185">Reference proteome</keyword>
<dbReference type="AlphaFoldDB" id="A0A5B7JX46"/>
<name>A0A5B7JX46_PORTR</name>
<evidence type="ECO:0000313" key="2">
    <source>
        <dbReference type="EMBL" id="MPC98876.1"/>
    </source>
</evidence>
<evidence type="ECO:0000256" key="1">
    <source>
        <dbReference type="SAM" id="MobiDB-lite"/>
    </source>
</evidence>
<organism evidence="2 3">
    <name type="scientific">Portunus trituberculatus</name>
    <name type="common">Swimming crab</name>
    <name type="synonym">Neptunus trituberculatus</name>
    <dbReference type="NCBI Taxonomy" id="210409"/>
    <lineage>
        <taxon>Eukaryota</taxon>
        <taxon>Metazoa</taxon>
        <taxon>Ecdysozoa</taxon>
        <taxon>Arthropoda</taxon>
        <taxon>Crustacea</taxon>
        <taxon>Multicrustacea</taxon>
        <taxon>Malacostraca</taxon>
        <taxon>Eumalacostraca</taxon>
        <taxon>Eucarida</taxon>
        <taxon>Decapoda</taxon>
        <taxon>Pleocyemata</taxon>
        <taxon>Brachyura</taxon>
        <taxon>Eubrachyura</taxon>
        <taxon>Portunoidea</taxon>
        <taxon>Portunidae</taxon>
        <taxon>Portuninae</taxon>
        <taxon>Portunus</taxon>
    </lineage>
</organism>
<protein>
    <submittedName>
        <fullName evidence="2">Uncharacterized protein</fullName>
    </submittedName>
</protein>
<proteinExistence type="predicted"/>
<evidence type="ECO:0000313" key="3">
    <source>
        <dbReference type="Proteomes" id="UP000324222"/>
    </source>
</evidence>
<feature type="region of interest" description="Disordered" evidence="1">
    <location>
        <begin position="1"/>
        <end position="28"/>
    </location>
</feature>
<comment type="caution">
    <text evidence="2">The sequence shown here is derived from an EMBL/GenBank/DDBJ whole genome shotgun (WGS) entry which is preliminary data.</text>
</comment>
<feature type="compositionally biased region" description="Polar residues" evidence="1">
    <location>
        <begin position="13"/>
        <end position="24"/>
    </location>
</feature>
<sequence>MHDTAGNWRAVTASRSNGYENGSTTKEEQTRFVQQLDEVQMILQVQECELRDSSPGGKDDKVSAVTVARGRAFENCLT</sequence>